<protein>
    <submittedName>
        <fullName evidence="2">YvrJ family protein</fullName>
    </submittedName>
</protein>
<dbReference type="EMBL" id="JAGTPX010000013">
    <property type="protein sequence ID" value="MBR8670525.1"/>
    <property type="molecule type" value="Genomic_DNA"/>
</dbReference>
<proteinExistence type="predicted"/>
<dbReference type="RefSeq" id="WP_212119451.1">
    <property type="nucleotide sequence ID" value="NZ_JAGTPX020000014.1"/>
</dbReference>
<dbReference type="InterPro" id="IPR024419">
    <property type="entry name" value="YvrJ"/>
</dbReference>
<feature type="transmembrane region" description="Helical" evidence="1">
    <location>
        <begin position="12"/>
        <end position="30"/>
    </location>
</feature>
<sequence length="54" mass="6561">MELIDMTQWMTMISNFGFPLTLSLFVLLRLDKKMDELLKEWKKINQDQRKENAK</sequence>
<dbReference type="Pfam" id="PF12841">
    <property type="entry name" value="YvrJ"/>
    <property type="match status" value="1"/>
</dbReference>
<evidence type="ECO:0000256" key="1">
    <source>
        <dbReference type="SAM" id="Phobius"/>
    </source>
</evidence>
<dbReference type="AlphaFoldDB" id="A0A941GND6"/>
<reference evidence="2" key="1">
    <citation type="submission" date="2021-04" db="EMBL/GenBank/DDBJ databases">
        <title>Genomic analysis of electroactive and textile dye degrading Bacillus circulans strain: DC10 isolated from constructed wetland-microbial fuel cells treating textile dye wastewaters.</title>
        <authorList>
            <person name="Patel D.U."/>
            <person name="Desai C.R."/>
        </authorList>
    </citation>
    <scope>NUCLEOTIDE SEQUENCE</scope>
    <source>
        <strain evidence="2">DC10</strain>
    </source>
</reference>
<keyword evidence="1" id="KW-0812">Transmembrane</keyword>
<gene>
    <name evidence="2" type="ORF">KD144_13275</name>
</gene>
<evidence type="ECO:0000313" key="2">
    <source>
        <dbReference type="EMBL" id="MBR8670525.1"/>
    </source>
</evidence>
<keyword evidence="1" id="KW-1133">Transmembrane helix</keyword>
<name>A0A941GND6_NIACI</name>
<organism evidence="2">
    <name type="scientific">Niallia circulans</name>
    <name type="common">Bacillus circulans</name>
    <dbReference type="NCBI Taxonomy" id="1397"/>
    <lineage>
        <taxon>Bacteria</taxon>
        <taxon>Bacillati</taxon>
        <taxon>Bacillota</taxon>
        <taxon>Bacilli</taxon>
        <taxon>Bacillales</taxon>
        <taxon>Bacillaceae</taxon>
        <taxon>Niallia</taxon>
    </lineage>
</organism>
<comment type="caution">
    <text evidence="2">The sequence shown here is derived from an EMBL/GenBank/DDBJ whole genome shotgun (WGS) entry which is preliminary data.</text>
</comment>
<accession>A0A941GND6</accession>
<keyword evidence="1" id="KW-0472">Membrane</keyword>